<protein>
    <submittedName>
        <fullName evidence="2">SMC_N domain-containing protein</fullName>
    </submittedName>
</protein>
<evidence type="ECO:0000313" key="1">
    <source>
        <dbReference type="Proteomes" id="UP000095286"/>
    </source>
</evidence>
<accession>A0AC35TWG2</accession>
<evidence type="ECO:0000313" key="2">
    <source>
        <dbReference type="WBParaSite" id="RSKR_0000507600.1"/>
    </source>
</evidence>
<dbReference type="Proteomes" id="UP000095286">
    <property type="component" value="Unplaced"/>
</dbReference>
<sequence>MFEIKQIKISNFKSIGSNQTISCKDFRKVIVYGKNGVGKSNVHTALRHLFDEKSDSLTKADMRKLIRFSQTESSVSVIMGDNESNNWVEVEKVFTLTKLVFKVDGVVCKQEAFRQAIAETVNNGSNLAGGFIGQGEIKSINILQSDKLLGWIKDKIETFDLKRKNIEDTLMELAKNKVMLEENLKAKNKECDRVKKLLEKDERKNLLCENKKRLEKEIAAMEAAEERSDLLGQIDSKKLGLTESLNQMDELQTQTNFFKAEYRNLIKNKGVLDEVIKSEMSQFKEIEELYEAKLGSIKKRQSMDELEKNLFEEETMKKSSLLERLSLLDGEITAQYAGLTISDSYNRDQMKDLKEKTTHLKKVLMVMIRYPNRDSFKKGVGDSLLNLKKNFKSAKLGVTHVDKQFNDAVNELKKLDLPIGKLCKDGTECYQKLMKAFEDEEVAFQHVLLEFQELLRKMDIICMQVQKHKLNLGKMYENMMGANEDIIWMTEEILFLEKVSKYDWTTSNLQVLKNDYRKCLEELTNLKEQWNSDPQIVELEKFHQKKTDYQNDLKLAESNIERLEKVMEVHGTEVVITSLLESCPISDINRDRRQFVTEQVVKVKEQICNVKNEIKICGLKEKGTYNDLESFAKSLKRFEKSGNHEEIPLELSAQTLDQLKSALNKVNKELGKVGSTVNNNGGVSGLIDTYSDLVIDVKKYLKQLAEVNVQYKKTSLILEKKDEEALKSFCKTTSNIFETITDGGRIRLKIEKVTIGDGLTENVGINVGAAFSSAGEVRSATAFSGGQESIIGLCFVFALVQLTGVPFLFLDEIDAPFDTPFGKMVASYLNELGGEKQMFITSFREYTFQIGDLFPLVAVKHIGQGSEFKHKKREEAISFIKNNIS</sequence>
<name>A0AC35TWG2_9BILA</name>
<reference evidence="2" key="1">
    <citation type="submission" date="2016-11" db="UniProtKB">
        <authorList>
            <consortium name="WormBaseParasite"/>
        </authorList>
    </citation>
    <scope>IDENTIFICATION</scope>
    <source>
        <strain evidence="2">KR3021</strain>
    </source>
</reference>
<organism evidence="1 2">
    <name type="scientific">Rhabditophanes sp. KR3021</name>
    <dbReference type="NCBI Taxonomy" id="114890"/>
    <lineage>
        <taxon>Eukaryota</taxon>
        <taxon>Metazoa</taxon>
        <taxon>Ecdysozoa</taxon>
        <taxon>Nematoda</taxon>
        <taxon>Chromadorea</taxon>
        <taxon>Rhabditida</taxon>
        <taxon>Tylenchina</taxon>
        <taxon>Panagrolaimomorpha</taxon>
        <taxon>Strongyloidoidea</taxon>
        <taxon>Alloionematidae</taxon>
        <taxon>Rhabditophanes</taxon>
    </lineage>
</organism>
<dbReference type="WBParaSite" id="RSKR_0000507600.1">
    <property type="protein sequence ID" value="RSKR_0000507600.1"/>
    <property type="gene ID" value="RSKR_0000507600"/>
</dbReference>
<proteinExistence type="predicted"/>